<name>A0A086Y4M9_9RHOB</name>
<protein>
    <submittedName>
        <fullName evidence="2">Rrf2 family transcriptional regulator</fullName>
    </submittedName>
</protein>
<accession>A0A086Y4M9</accession>
<evidence type="ECO:0000313" key="2">
    <source>
        <dbReference type="EMBL" id="KFI29229.1"/>
    </source>
</evidence>
<sequence length="157" mass="16978">MLTMKGKYGLKALINLAGRPSGELAQSVEIAEAEGVSKKFLDTILGELRNAGFVATRKGRNGGYMLARPPEQLMAGHVLRVLEGPLSPIPCASRTAYVRCNDCPDETRCAVRLTMLEVREAIVSVLDSKSIADLRAMGELPLHAEDEDDTILRAARG</sequence>
<dbReference type="SUPFAM" id="SSF46785">
    <property type="entry name" value="Winged helix' DNA-binding domain"/>
    <property type="match status" value="1"/>
</dbReference>
<dbReference type="PANTHER" id="PTHR33221">
    <property type="entry name" value="WINGED HELIX-TURN-HELIX TRANSCRIPTIONAL REGULATOR, RRF2 FAMILY"/>
    <property type="match status" value="1"/>
</dbReference>
<proteinExistence type="predicted"/>
<dbReference type="EMBL" id="JGYG01000006">
    <property type="protein sequence ID" value="KFI29229.1"/>
    <property type="molecule type" value="Genomic_DNA"/>
</dbReference>
<comment type="caution">
    <text evidence="2">The sequence shown here is derived from an EMBL/GenBank/DDBJ whole genome shotgun (WGS) entry which is preliminary data.</text>
</comment>
<dbReference type="GO" id="GO:0005829">
    <property type="term" value="C:cytosol"/>
    <property type="evidence" value="ECO:0007669"/>
    <property type="project" value="TreeGrafter"/>
</dbReference>
<dbReference type="eggNOG" id="COG1959">
    <property type="taxonomic scope" value="Bacteria"/>
</dbReference>
<dbReference type="InterPro" id="IPR036388">
    <property type="entry name" value="WH-like_DNA-bd_sf"/>
</dbReference>
<dbReference type="Pfam" id="PF02082">
    <property type="entry name" value="Rrf2"/>
    <property type="match status" value="1"/>
</dbReference>
<dbReference type="PROSITE" id="PS51197">
    <property type="entry name" value="HTH_RRF2_2"/>
    <property type="match status" value="1"/>
</dbReference>
<dbReference type="NCBIfam" id="TIGR00738">
    <property type="entry name" value="rrf2_super"/>
    <property type="match status" value="1"/>
</dbReference>
<dbReference type="InterPro" id="IPR000944">
    <property type="entry name" value="Tscrpt_reg_Rrf2"/>
</dbReference>
<dbReference type="OrthoDB" id="9802344at2"/>
<keyword evidence="1" id="KW-0238">DNA-binding</keyword>
<organism evidence="2 3">
    <name type="scientific">Haematobacter massiliensis</name>
    <dbReference type="NCBI Taxonomy" id="195105"/>
    <lineage>
        <taxon>Bacteria</taxon>
        <taxon>Pseudomonadati</taxon>
        <taxon>Pseudomonadota</taxon>
        <taxon>Alphaproteobacteria</taxon>
        <taxon>Rhodobacterales</taxon>
        <taxon>Paracoccaceae</taxon>
        <taxon>Haematobacter</taxon>
    </lineage>
</organism>
<evidence type="ECO:0000256" key="1">
    <source>
        <dbReference type="ARBA" id="ARBA00023125"/>
    </source>
</evidence>
<evidence type="ECO:0000313" key="3">
    <source>
        <dbReference type="Proteomes" id="UP000028826"/>
    </source>
</evidence>
<reference evidence="2 3" key="1">
    <citation type="submission" date="2014-03" db="EMBL/GenBank/DDBJ databases">
        <title>Genome of Haematobacter massiliensis CCUG 47968.</title>
        <authorList>
            <person name="Wang D."/>
            <person name="Wang G."/>
        </authorList>
    </citation>
    <scope>NUCLEOTIDE SEQUENCE [LARGE SCALE GENOMIC DNA]</scope>
    <source>
        <strain evidence="2 3">CCUG 47968</strain>
    </source>
</reference>
<gene>
    <name evidence="2" type="ORF">CN97_16240</name>
</gene>
<dbReference type="Gene3D" id="1.10.10.10">
    <property type="entry name" value="Winged helix-like DNA-binding domain superfamily/Winged helix DNA-binding domain"/>
    <property type="match status" value="1"/>
</dbReference>
<dbReference type="AlphaFoldDB" id="A0A086Y4M9"/>
<dbReference type="InterPro" id="IPR036390">
    <property type="entry name" value="WH_DNA-bd_sf"/>
</dbReference>
<dbReference type="Proteomes" id="UP000028826">
    <property type="component" value="Unassembled WGS sequence"/>
</dbReference>
<dbReference type="RefSeq" id="WP_035710697.1">
    <property type="nucleotide sequence ID" value="NZ_CP035512.1"/>
</dbReference>
<dbReference type="GO" id="GO:0003677">
    <property type="term" value="F:DNA binding"/>
    <property type="evidence" value="ECO:0007669"/>
    <property type="project" value="UniProtKB-KW"/>
</dbReference>
<keyword evidence="3" id="KW-1185">Reference proteome</keyword>
<dbReference type="STRING" id="195105.CN97_16240"/>
<dbReference type="GO" id="GO:0003700">
    <property type="term" value="F:DNA-binding transcription factor activity"/>
    <property type="evidence" value="ECO:0007669"/>
    <property type="project" value="TreeGrafter"/>
</dbReference>
<dbReference type="PANTHER" id="PTHR33221:SF5">
    <property type="entry name" value="HTH-TYPE TRANSCRIPTIONAL REGULATOR ISCR"/>
    <property type="match status" value="1"/>
</dbReference>